<feature type="compositionally biased region" description="Low complexity" evidence="1">
    <location>
        <begin position="58"/>
        <end position="70"/>
    </location>
</feature>
<name>A0ABW2CRS3_9ACTN</name>
<dbReference type="Proteomes" id="UP001596380">
    <property type="component" value="Unassembled WGS sequence"/>
</dbReference>
<dbReference type="EMBL" id="JBHSXS010000018">
    <property type="protein sequence ID" value="MFC6883328.1"/>
    <property type="molecule type" value="Genomic_DNA"/>
</dbReference>
<dbReference type="RefSeq" id="WP_160822449.1">
    <property type="nucleotide sequence ID" value="NZ_JBHSXE010000001.1"/>
</dbReference>
<protein>
    <recommendedName>
        <fullName evidence="4">FXSXX-COOH protein</fullName>
    </recommendedName>
</protein>
<comment type="caution">
    <text evidence="2">The sequence shown here is derived from an EMBL/GenBank/DDBJ whole genome shotgun (WGS) entry which is preliminary data.</text>
</comment>
<evidence type="ECO:0000313" key="2">
    <source>
        <dbReference type="EMBL" id="MFC6883328.1"/>
    </source>
</evidence>
<proteinExistence type="predicted"/>
<gene>
    <name evidence="2" type="ORF">ACFQKB_26465</name>
</gene>
<evidence type="ECO:0008006" key="4">
    <source>
        <dbReference type="Google" id="ProtNLM"/>
    </source>
</evidence>
<accession>A0ABW2CRS3</accession>
<feature type="region of interest" description="Disordered" evidence="1">
    <location>
        <begin position="48"/>
        <end position="70"/>
    </location>
</feature>
<sequence>MSRQTTDKAPDLGFIDTTGLTGLALAPLSESALKRALIEVVDPLCAERDPQAGFDNSGGRPPRRNGAARA</sequence>
<reference evidence="3" key="1">
    <citation type="journal article" date="2019" name="Int. J. Syst. Evol. Microbiol.">
        <title>The Global Catalogue of Microorganisms (GCM) 10K type strain sequencing project: providing services to taxonomists for standard genome sequencing and annotation.</title>
        <authorList>
            <consortium name="The Broad Institute Genomics Platform"/>
            <consortium name="The Broad Institute Genome Sequencing Center for Infectious Disease"/>
            <person name="Wu L."/>
            <person name="Ma J."/>
        </authorList>
    </citation>
    <scope>NUCLEOTIDE SEQUENCE [LARGE SCALE GENOMIC DNA]</scope>
    <source>
        <strain evidence="3">JCM 3369</strain>
    </source>
</reference>
<evidence type="ECO:0000313" key="3">
    <source>
        <dbReference type="Proteomes" id="UP001596380"/>
    </source>
</evidence>
<keyword evidence="3" id="KW-1185">Reference proteome</keyword>
<organism evidence="2 3">
    <name type="scientific">Actinomadura yumaensis</name>
    <dbReference type="NCBI Taxonomy" id="111807"/>
    <lineage>
        <taxon>Bacteria</taxon>
        <taxon>Bacillati</taxon>
        <taxon>Actinomycetota</taxon>
        <taxon>Actinomycetes</taxon>
        <taxon>Streptosporangiales</taxon>
        <taxon>Thermomonosporaceae</taxon>
        <taxon>Actinomadura</taxon>
    </lineage>
</organism>
<evidence type="ECO:0000256" key="1">
    <source>
        <dbReference type="SAM" id="MobiDB-lite"/>
    </source>
</evidence>